<evidence type="ECO:0000313" key="1">
    <source>
        <dbReference type="EMBL" id="KAK9736306.1"/>
    </source>
</evidence>
<gene>
    <name evidence="1" type="ORF">QE152_g12560</name>
</gene>
<reference evidence="1 2" key="1">
    <citation type="journal article" date="2024" name="BMC Genomics">
        <title>De novo assembly and annotation of Popillia japonica's genome with initial clues to its potential as an invasive pest.</title>
        <authorList>
            <person name="Cucini C."/>
            <person name="Boschi S."/>
            <person name="Funari R."/>
            <person name="Cardaioli E."/>
            <person name="Iannotti N."/>
            <person name="Marturano G."/>
            <person name="Paoli F."/>
            <person name="Bruttini M."/>
            <person name="Carapelli A."/>
            <person name="Frati F."/>
            <person name="Nardi F."/>
        </authorList>
    </citation>
    <scope>NUCLEOTIDE SEQUENCE [LARGE SCALE GENOMIC DNA]</scope>
    <source>
        <strain evidence="1">DMR45628</strain>
    </source>
</reference>
<dbReference type="AlphaFoldDB" id="A0AAW1LR35"/>
<evidence type="ECO:0000313" key="2">
    <source>
        <dbReference type="Proteomes" id="UP001458880"/>
    </source>
</evidence>
<protein>
    <submittedName>
        <fullName evidence="1">Uncharacterized protein</fullName>
    </submittedName>
</protein>
<dbReference type="Proteomes" id="UP001458880">
    <property type="component" value="Unassembled WGS sequence"/>
</dbReference>
<comment type="caution">
    <text evidence="1">The sequence shown here is derived from an EMBL/GenBank/DDBJ whole genome shotgun (WGS) entry which is preliminary data.</text>
</comment>
<name>A0AAW1LR35_POPJA</name>
<accession>A0AAW1LR35</accession>
<proteinExistence type="predicted"/>
<sequence length="108" mass="12813">MDAQNKIFFVEDHFYLGDYDDKQMLGAQWMLKIKFSSLKIISIWVTTMINKIWVKDQSMRFRSQPNGNSGDSPEMIDKIHNMALSYPYICAYAMETKYYFMMGFYVVT</sequence>
<dbReference type="EMBL" id="JASPKY010000115">
    <property type="protein sequence ID" value="KAK9736306.1"/>
    <property type="molecule type" value="Genomic_DNA"/>
</dbReference>
<organism evidence="1 2">
    <name type="scientific">Popillia japonica</name>
    <name type="common">Japanese beetle</name>
    <dbReference type="NCBI Taxonomy" id="7064"/>
    <lineage>
        <taxon>Eukaryota</taxon>
        <taxon>Metazoa</taxon>
        <taxon>Ecdysozoa</taxon>
        <taxon>Arthropoda</taxon>
        <taxon>Hexapoda</taxon>
        <taxon>Insecta</taxon>
        <taxon>Pterygota</taxon>
        <taxon>Neoptera</taxon>
        <taxon>Endopterygota</taxon>
        <taxon>Coleoptera</taxon>
        <taxon>Polyphaga</taxon>
        <taxon>Scarabaeiformia</taxon>
        <taxon>Scarabaeidae</taxon>
        <taxon>Rutelinae</taxon>
        <taxon>Popillia</taxon>
    </lineage>
</organism>
<keyword evidence="2" id="KW-1185">Reference proteome</keyword>